<organism evidence="2 3">
    <name type="scientific">Acaryochloris thomasi RCC1774</name>
    <dbReference type="NCBI Taxonomy" id="1764569"/>
    <lineage>
        <taxon>Bacteria</taxon>
        <taxon>Bacillati</taxon>
        <taxon>Cyanobacteriota</taxon>
        <taxon>Cyanophyceae</taxon>
        <taxon>Acaryochloridales</taxon>
        <taxon>Acaryochloridaceae</taxon>
        <taxon>Acaryochloris</taxon>
        <taxon>Acaryochloris thomasi</taxon>
    </lineage>
</organism>
<feature type="transmembrane region" description="Helical" evidence="1">
    <location>
        <begin position="94"/>
        <end position="114"/>
    </location>
</feature>
<proteinExistence type="predicted"/>
<protein>
    <submittedName>
        <fullName evidence="2">Uncharacterized protein</fullName>
    </submittedName>
</protein>
<sequence>MVQLLPRDRFIIQTPEALQTVIERLEVHMEPSKCIRSTFDLNHAPFEGTISASGFKMNRIPIGRPNAVEPRIEGRFETPPGGTVVHITLKLHPAVLIFVGCWMFLWYSLTLLMWSSGSMSSHLALAFWGLPPFIIVAFWIGFWIAVERARNDLLRIILRRRP</sequence>
<keyword evidence="1" id="KW-0812">Transmembrane</keyword>
<keyword evidence="3" id="KW-1185">Reference proteome</keyword>
<evidence type="ECO:0000313" key="3">
    <source>
        <dbReference type="Proteomes" id="UP000248857"/>
    </source>
</evidence>
<dbReference type="RefSeq" id="WP_110985482.1">
    <property type="nucleotide sequence ID" value="NZ_CAWNWM010000004.1"/>
</dbReference>
<keyword evidence="1" id="KW-1133">Transmembrane helix</keyword>
<accession>A0A2W1JKN7</accession>
<comment type="caution">
    <text evidence="2">The sequence shown here is derived from an EMBL/GenBank/DDBJ whole genome shotgun (WGS) entry which is preliminary data.</text>
</comment>
<evidence type="ECO:0000256" key="1">
    <source>
        <dbReference type="SAM" id="Phobius"/>
    </source>
</evidence>
<dbReference type="Proteomes" id="UP000248857">
    <property type="component" value="Unassembled WGS sequence"/>
</dbReference>
<dbReference type="OrthoDB" id="439428at2"/>
<dbReference type="EMBL" id="PQWO01000004">
    <property type="protein sequence ID" value="PZD73960.1"/>
    <property type="molecule type" value="Genomic_DNA"/>
</dbReference>
<name>A0A2W1JKN7_9CYAN</name>
<dbReference type="AlphaFoldDB" id="A0A2W1JKN7"/>
<gene>
    <name evidence="2" type="ORF">C1752_01498</name>
</gene>
<evidence type="ECO:0000313" key="2">
    <source>
        <dbReference type="EMBL" id="PZD73960.1"/>
    </source>
</evidence>
<keyword evidence="1" id="KW-0472">Membrane</keyword>
<feature type="transmembrane region" description="Helical" evidence="1">
    <location>
        <begin position="126"/>
        <end position="146"/>
    </location>
</feature>
<reference evidence="2 3" key="1">
    <citation type="journal article" date="2018" name="Sci. Rep.">
        <title>A novel species of the marine cyanobacterium Acaryochloris with a unique pigment content and lifestyle.</title>
        <authorList>
            <person name="Partensky F."/>
            <person name="Six C."/>
            <person name="Ratin M."/>
            <person name="Garczarek L."/>
            <person name="Vaulot D."/>
            <person name="Probert I."/>
            <person name="Calteau A."/>
            <person name="Gourvil P."/>
            <person name="Marie D."/>
            <person name="Grebert T."/>
            <person name="Bouchier C."/>
            <person name="Le Panse S."/>
            <person name="Gachenot M."/>
            <person name="Rodriguez F."/>
            <person name="Garrido J.L."/>
        </authorList>
    </citation>
    <scope>NUCLEOTIDE SEQUENCE [LARGE SCALE GENOMIC DNA]</scope>
    <source>
        <strain evidence="2 3">RCC1774</strain>
    </source>
</reference>